<dbReference type="OrthoDB" id="4171838at2"/>
<feature type="domain" description="Elongation factor G-binding protein C-terminal treble-clef zinc-finger" evidence="1">
    <location>
        <begin position="8"/>
        <end position="165"/>
    </location>
</feature>
<dbReference type="AlphaFoldDB" id="A0A4R5AUT1"/>
<gene>
    <name evidence="2" type="ORF">E1298_31565</name>
</gene>
<name>A0A4R5AUT1_9ACTN</name>
<dbReference type="Proteomes" id="UP000294513">
    <property type="component" value="Unassembled WGS sequence"/>
</dbReference>
<sequence>MRAITERDLRSCFVNCSKGDATRLNLPKDFAQSSWDDLDFLGWRDPKAPDRAYLVAETSDRLAGIALRFASAPGKARGFNSTSLCSFCQTVHTGGGVALMSARRSGEAGKRGNTVGQYLCADLACSLYVRGRKQTLLGDGHDDGVPLEEKVARIRANLDAFVASVVA</sequence>
<evidence type="ECO:0000259" key="1">
    <source>
        <dbReference type="Pfam" id="PF16571"/>
    </source>
</evidence>
<organism evidence="2 3">
    <name type="scientific">Actinomadura rubrisoli</name>
    <dbReference type="NCBI Taxonomy" id="2530368"/>
    <lineage>
        <taxon>Bacteria</taxon>
        <taxon>Bacillati</taxon>
        <taxon>Actinomycetota</taxon>
        <taxon>Actinomycetes</taxon>
        <taxon>Streptosporangiales</taxon>
        <taxon>Thermomonosporaceae</taxon>
        <taxon>Actinomadura</taxon>
    </lineage>
</organism>
<accession>A0A4R5AUT1</accession>
<dbReference type="RefSeq" id="WP_131899760.1">
    <property type="nucleotide sequence ID" value="NZ_SMKU01000223.1"/>
</dbReference>
<protein>
    <submittedName>
        <fullName evidence="2">FBP domain-containing protein</fullName>
    </submittedName>
</protein>
<proteinExistence type="predicted"/>
<dbReference type="Pfam" id="PF16571">
    <property type="entry name" value="FBP_C"/>
    <property type="match status" value="1"/>
</dbReference>
<dbReference type="EMBL" id="SMKU01000223">
    <property type="protein sequence ID" value="TDD75416.1"/>
    <property type="molecule type" value="Genomic_DNA"/>
</dbReference>
<keyword evidence="3" id="KW-1185">Reference proteome</keyword>
<comment type="caution">
    <text evidence="2">The sequence shown here is derived from an EMBL/GenBank/DDBJ whole genome shotgun (WGS) entry which is preliminary data.</text>
</comment>
<dbReference type="InterPro" id="IPR032330">
    <property type="entry name" value="EF-G-binding_C"/>
</dbReference>
<evidence type="ECO:0000313" key="2">
    <source>
        <dbReference type="EMBL" id="TDD75416.1"/>
    </source>
</evidence>
<reference evidence="2 3" key="1">
    <citation type="submission" date="2019-03" db="EMBL/GenBank/DDBJ databases">
        <title>Draft genome sequences of novel Actinobacteria.</title>
        <authorList>
            <person name="Sahin N."/>
            <person name="Ay H."/>
            <person name="Saygin H."/>
        </authorList>
    </citation>
    <scope>NUCLEOTIDE SEQUENCE [LARGE SCALE GENOMIC DNA]</scope>
    <source>
        <strain evidence="2 3">H3C3</strain>
    </source>
</reference>
<evidence type="ECO:0000313" key="3">
    <source>
        <dbReference type="Proteomes" id="UP000294513"/>
    </source>
</evidence>